<keyword evidence="2" id="KW-1185">Reference proteome</keyword>
<reference evidence="1" key="1">
    <citation type="submission" date="2020-10" db="EMBL/GenBank/DDBJ databases">
        <title>Genome Sequence of Monilinia vaccinii-corymbosi Sheds Light on Mummy Berry Disease Infection of Blueberry and Mating Type.</title>
        <authorList>
            <person name="Yow A.G."/>
            <person name="Zhang Y."/>
            <person name="Bansal K."/>
            <person name="Eacker S.M."/>
            <person name="Sullivan S."/>
            <person name="Liachko I."/>
            <person name="Cubeta M.A."/>
            <person name="Rollins J.A."/>
            <person name="Ashrafi H."/>
        </authorList>
    </citation>
    <scope>NUCLEOTIDE SEQUENCE</scope>
    <source>
        <strain evidence="1">RL-1</strain>
    </source>
</reference>
<accession>A0A8A3PLF5</accession>
<gene>
    <name evidence="1" type="ORF">DSL72_007368</name>
</gene>
<evidence type="ECO:0000313" key="1">
    <source>
        <dbReference type="EMBL" id="QSZ36242.1"/>
    </source>
</evidence>
<dbReference type="Proteomes" id="UP000672032">
    <property type="component" value="Chromosome 6"/>
</dbReference>
<protein>
    <submittedName>
        <fullName evidence="1">Uncharacterized protein</fullName>
    </submittedName>
</protein>
<dbReference type="AlphaFoldDB" id="A0A8A3PLF5"/>
<dbReference type="EMBL" id="CP063410">
    <property type="protein sequence ID" value="QSZ36242.1"/>
    <property type="molecule type" value="Genomic_DNA"/>
</dbReference>
<name>A0A8A3PLF5_9HELO</name>
<evidence type="ECO:0000313" key="2">
    <source>
        <dbReference type="Proteomes" id="UP000672032"/>
    </source>
</evidence>
<dbReference type="OrthoDB" id="3459933at2759"/>
<organism evidence="1 2">
    <name type="scientific">Monilinia vaccinii-corymbosi</name>
    <dbReference type="NCBI Taxonomy" id="61207"/>
    <lineage>
        <taxon>Eukaryota</taxon>
        <taxon>Fungi</taxon>
        <taxon>Dikarya</taxon>
        <taxon>Ascomycota</taxon>
        <taxon>Pezizomycotina</taxon>
        <taxon>Leotiomycetes</taxon>
        <taxon>Helotiales</taxon>
        <taxon>Sclerotiniaceae</taxon>
        <taxon>Monilinia</taxon>
    </lineage>
</organism>
<proteinExistence type="predicted"/>
<sequence>MSTIRYFGIFSPPSHDFSRFIFHRLFGCVDVLVTPQKIPNIFISPRMIRRLPPIKSTLPAPWERVKVKGQHYLLIAAYFDETWTRKVLADEKIGYFARRYIFNPRFEPTIRDRIPNKYFFRMDWLLTELANELSSFAIDPFDAEPHYHMHVHSDTEVVEEGSKRRKGSAYIPITSQPFVEFKRTLLRKVERECPPSKIIGQKPEAWLHTWSNLPERPSKLFSFPTRGPSAQILNDLEDIRTSLEKIGPARVNGFKLMHFRIQPKSQAQKETRIKYYPFKDCLGDYQNQNRP</sequence>